<dbReference type="Pfam" id="PF00535">
    <property type="entry name" value="Glycos_transf_2"/>
    <property type="match status" value="1"/>
</dbReference>
<dbReference type="Proteomes" id="UP001256673">
    <property type="component" value="Unassembled WGS sequence"/>
</dbReference>
<keyword evidence="2" id="KW-0808">Transferase</keyword>
<keyword evidence="2" id="KW-0328">Glycosyltransferase</keyword>
<dbReference type="Gene3D" id="3.90.550.10">
    <property type="entry name" value="Spore Coat Polysaccharide Biosynthesis Protein SpsA, Chain A"/>
    <property type="match status" value="1"/>
</dbReference>
<dbReference type="PANTHER" id="PTHR43630">
    <property type="entry name" value="POLY-BETA-1,6-N-ACETYL-D-GLUCOSAMINE SYNTHASE"/>
    <property type="match status" value="1"/>
</dbReference>
<dbReference type="SUPFAM" id="SSF53448">
    <property type="entry name" value="Nucleotide-diphospho-sugar transferases"/>
    <property type="match status" value="1"/>
</dbReference>
<evidence type="ECO:0000313" key="2">
    <source>
        <dbReference type="EMBL" id="MDU0326862.1"/>
    </source>
</evidence>
<name>A0ABU3RVJ4_9MICO</name>
<protein>
    <submittedName>
        <fullName evidence="2">Glycosyltransferase family 2 protein</fullName>
        <ecNumber evidence="2">2.4.-.-</ecNumber>
    </submittedName>
</protein>
<sequence length="279" mass="32010">MTIAGISVIVLTKNEERGIANTLKRLSDFDDLVVVDSDSDDRTVEIAERYGARVVNFVWDGNYPKKKQWSLDNAGARHSWVLLLDADEYPSNALLSELRDLAPALRNSREGAFDIHLLYRFGGKLLRHGHVVTKRSLLHTSRARFPEVDDLSAPGIREVEGHYQPESTAGVRRLRHRLVHDDRDPVSSWFARHNRYSDWEAHLRLNRDLRKEIAGKRTRKGRIFDAVPFKPVIFFLYAFVARAGFLDGRAGFDYAAALALYYWQIGVKTRELKREAAHD</sequence>
<dbReference type="CDD" id="cd02511">
    <property type="entry name" value="Beta4Glucosyltransferase"/>
    <property type="match status" value="1"/>
</dbReference>
<accession>A0ABU3RVJ4</accession>
<feature type="domain" description="Glycosyltransferase 2-like" evidence="1">
    <location>
        <begin position="7"/>
        <end position="100"/>
    </location>
</feature>
<organism evidence="2 3">
    <name type="scientific">Microbacterium algihabitans</name>
    <dbReference type="NCBI Taxonomy" id="3075992"/>
    <lineage>
        <taxon>Bacteria</taxon>
        <taxon>Bacillati</taxon>
        <taxon>Actinomycetota</taxon>
        <taxon>Actinomycetes</taxon>
        <taxon>Micrococcales</taxon>
        <taxon>Microbacteriaceae</taxon>
        <taxon>Microbacterium</taxon>
    </lineage>
</organism>
<dbReference type="PANTHER" id="PTHR43630:SF2">
    <property type="entry name" value="GLYCOSYLTRANSFERASE"/>
    <property type="match status" value="1"/>
</dbReference>
<dbReference type="InterPro" id="IPR001173">
    <property type="entry name" value="Glyco_trans_2-like"/>
</dbReference>
<comment type="caution">
    <text evidence="2">The sequence shown here is derived from an EMBL/GenBank/DDBJ whole genome shotgun (WGS) entry which is preliminary data.</text>
</comment>
<dbReference type="EMBL" id="JAWDIU010000002">
    <property type="protein sequence ID" value="MDU0326862.1"/>
    <property type="molecule type" value="Genomic_DNA"/>
</dbReference>
<dbReference type="RefSeq" id="WP_316001263.1">
    <property type="nucleotide sequence ID" value="NZ_JAWDIU010000002.1"/>
</dbReference>
<gene>
    <name evidence="2" type="ORF">RWH43_08860</name>
</gene>
<evidence type="ECO:0000313" key="3">
    <source>
        <dbReference type="Proteomes" id="UP001256673"/>
    </source>
</evidence>
<evidence type="ECO:0000259" key="1">
    <source>
        <dbReference type="Pfam" id="PF00535"/>
    </source>
</evidence>
<dbReference type="InterPro" id="IPR029044">
    <property type="entry name" value="Nucleotide-diphossugar_trans"/>
</dbReference>
<dbReference type="GO" id="GO:0016757">
    <property type="term" value="F:glycosyltransferase activity"/>
    <property type="evidence" value="ECO:0007669"/>
    <property type="project" value="UniProtKB-KW"/>
</dbReference>
<reference evidence="2 3" key="1">
    <citation type="submission" date="2023-09" db="EMBL/GenBank/DDBJ databases">
        <title>Microbacterium fusihabitans sp. nov., Microbacterium phycihabitans sp. nov., and Microbacterium cervinum sp. nov., isolated from dried seaweeds of beach.</title>
        <authorList>
            <person name="Lee S.D."/>
        </authorList>
    </citation>
    <scope>NUCLEOTIDE SEQUENCE [LARGE SCALE GENOMIC DNA]</scope>
    <source>
        <strain evidence="2 3">KSW2-21</strain>
    </source>
</reference>
<proteinExistence type="predicted"/>
<dbReference type="EC" id="2.4.-.-" evidence="2"/>
<keyword evidence="3" id="KW-1185">Reference proteome</keyword>